<organism evidence="2">
    <name type="scientific">marine sediment metagenome</name>
    <dbReference type="NCBI Taxonomy" id="412755"/>
    <lineage>
        <taxon>unclassified sequences</taxon>
        <taxon>metagenomes</taxon>
        <taxon>ecological metagenomes</taxon>
    </lineage>
</organism>
<evidence type="ECO:0000313" key="2">
    <source>
        <dbReference type="EMBL" id="KKN22298.1"/>
    </source>
</evidence>
<feature type="domain" description="Methyltransferase type 11" evidence="1">
    <location>
        <begin position="37"/>
        <end position="130"/>
    </location>
</feature>
<evidence type="ECO:0000259" key="1">
    <source>
        <dbReference type="Pfam" id="PF08241"/>
    </source>
</evidence>
<dbReference type="CDD" id="cd02440">
    <property type="entry name" value="AdoMet_MTases"/>
    <property type="match status" value="1"/>
</dbReference>
<dbReference type="AlphaFoldDB" id="A0A0F9RYU8"/>
<proteinExistence type="predicted"/>
<accession>A0A0F9RYU8</accession>
<gene>
    <name evidence="2" type="ORF">LCGC14_0916630</name>
</gene>
<dbReference type="PANTHER" id="PTHR43591:SF110">
    <property type="entry name" value="RHODANESE DOMAIN-CONTAINING PROTEIN"/>
    <property type="match status" value="1"/>
</dbReference>
<dbReference type="InterPro" id="IPR013216">
    <property type="entry name" value="Methyltransf_11"/>
</dbReference>
<reference evidence="2" key="1">
    <citation type="journal article" date="2015" name="Nature">
        <title>Complex archaea that bridge the gap between prokaryotes and eukaryotes.</title>
        <authorList>
            <person name="Spang A."/>
            <person name="Saw J.H."/>
            <person name="Jorgensen S.L."/>
            <person name="Zaremba-Niedzwiedzka K."/>
            <person name="Martijn J."/>
            <person name="Lind A.E."/>
            <person name="van Eijk R."/>
            <person name="Schleper C."/>
            <person name="Guy L."/>
            <person name="Ettema T.J."/>
        </authorList>
    </citation>
    <scope>NUCLEOTIDE SEQUENCE</scope>
</reference>
<name>A0A0F9RYU8_9ZZZZ</name>
<dbReference type="PANTHER" id="PTHR43591">
    <property type="entry name" value="METHYLTRANSFERASE"/>
    <property type="match status" value="1"/>
</dbReference>
<dbReference type="Gene3D" id="3.40.50.150">
    <property type="entry name" value="Vaccinia Virus protein VP39"/>
    <property type="match status" value="1"/>
</dbReference>
<dbReference type="EMBL" id="LAZR01003073">
    <property type="protein sequence ID" value="KKN22298.1"/>
    <property type="molecule type" value="Genomic_DNA"/>
</dbReference>
<dbReference type="InterPro" id="IPR029063">
    <property type="entry name" value="SAM-dependent_MTases_sf"/>
</dbReference>
<dbReference type="SUPFAM" id="SSF53335">
    <property type="entry name" value="S-adenosyl-L-methionine-dependent methyltransferases"/>
    <property type="match status" value="1"/>
</dbReference>
<dbReference type="GO" id="GO:0008757">
    <property type="term" value="F:S-adenosylmethionine-dependent methyltransferase activity"/>
    <property type="evidence" value="ECO:0007669"/>
    <property type="project" value="InterPro"/>
</dbReference>
<dbReference type="Pfam" id="PF08241">
    <property type="entry name" value="Methyltransf_11"/>
    <property type="match status" value="1"/>
</dbReference>
<sequence length="247" mass="28889">MCERRKPYKTDTQHKVNLSGYHWGSLQMGDLSDKVVLDNACGTGYGSSFLAKKAKKVIGIDISEEAIEYSRKNFKEENLEYLVMNSESLSLPDNSFDHVISQDTIEHVPNDELFLEEISRVLKKKGTLIIFTPQGKGKAFIPENIYHIREYTKDEFDKLLSKYFREIKFFGRRKGESLKSVENEMNKVRKYDAFYLRRIIPRRIRHLIGSFLTRRKLGISLNEILLQHIDYLDDVREDTNLIAVCRK</sequence>
<comment type="caution">
    <text evidence="2">The sequence shown here is derived from an EMBL/GenBank/DDBJ whole genome shotgun (WGS) entry which is preliminary data.</text>
</comment>
<protein>
    <recommendedName>
        <fullName evidence="1">Methyltransferase type 11 domain-containing protein</fullName>
    </recommendedName>
</protein>